<dbReference type="OrthoDB" id="4233975at2"/>
<gene>
    <name evidence="1" type="ORF">BU52_18030</name>
</gene>
<dbReference type="RefSeq" id="WP_037935277.1">
    <property type="nucleotide sequence ID" value="NZ_JBFADL010000027.1"/>
</dbReference>
<proteinExistence type="predicted"/>
<protein>
    <submittedName>
        <fullName evidence="1">Uncharacterized protein</fullName>
    </submittedName>
</protein>
<evidence type="ECO:0000313" key="2">
    <source>
        <dbReference type="Proteomes" id="UP000028341"/>
    </source>
</evidence>
<dbReference type="Proteomes" id="UP000028341">
    <property type="component" value="Unassembled WGS sequence"/>
</dbReference>
<name>A0A081XQ84_STRTO</name>
<reference evidence="1 2" key="1">
    <citation type="submission" date="2014-02" db="EMBL/GenBank/DDBJ databases">
        <title>The genome announcement of Streptomyces toyocaensis NRRL15009.</title>
        <authorList>
            <person name="Hong H.-J."/>
            <person name="Kwun M.J."/>
        </authorList>
    </citation>
    <scope>NUCLEOTIDE SEQUENCE [LARGE SCALE GENOMIC DNA]</scope>
    <source>
        <strain evidence="1 2">NRRL 15009</strain>
    </source>
</reference>
<dbReference type="eggNOG" id="ENOG5031R32">
    <property type="taxonomic scope" value="Bacteria"/>
</dbReference>
<keyword evidence="2" id="KW-1185">Reference proteome</keyword>
<dbReference type="EMBL" id="JFCB01000015">
    <property type="protein sequence ID" value="KES05707.1"/>
    <property type="molecule type" value="Genomic_DNA"/>
</dbReference>
<evidence type="ECO:0000313" key="1">
    <source>
        <dbReference type="EMBL" id="KES05707.1"/>
    </source>
</evidence>
<accession>A0A081XQ84</accession>
<comment type="caution">
    <text evidence="1">The sequence shown here is derived from an EMBL/GenBank/DDBJ whole genome shotgun (WGS) entry which is preliminary data.</text>
</comment>
<sequence length="80" mass="9273">MATQRTKKDYCWTCDGDQQHRQLTRKEEDWLKERLGRSGVGEFWLCVNVLDADTGKQCRNLRTGFNKKPFAAAIKVPVLD</sequence>
<dbReference type="AlphaFoldDB" id="A0A081XQ84"/>
<organism evidence="1 2">
    <name type="scientific">Streptomyces toyocaensis</name>
    <dbReference type="NCBI Taxonomy" id="55952"/>
    <lineage>
        <taxon>Bacteria</taxon>
        <taxon>Bacillati</taxon>
        <taxon>Actinomycetota</taxon>
        <taxon>Actinomycetes</taxon>
        <taxon>Kitasatosporales</taxon>
        <taxon>Streptomycetaceae</taxon>
        <taxon>Streptomyces</taxon>
    </lineage>
</organism>